<organism evidence="1 2">
    <name type="scientific">Scutellospora calospora</name>
    <dbReference type="NCBI Taxonomy" id="85575"/>
    <lineage>
        <taxon>Eukaryota</taxon>
        <taxon>Fungi</taxon>
        <taxon>Fungi incertae sedis</taxon>
        <taxon>Mucoromycota</taxon>
        <taxon>Glomeromycotina</taxon>
        <taxon>Glomeromycetes</taxon>
        <taxon>Diversisporales</taxon>
        <taxon>Gigasporaceae</taxon>
        <taxon>Scutellospora</taxon>
    </lineage>
</organism>
<accession>A0ACA9MAP2</accession>
<reference evidence="1" key="1">
    <citation type="submission" date="2021-06" db="EMBL/GenBank/DDBJ databases">
        <authorList>
            <person name="Kallberg Y."/>
            <person name="Tangrot J."/>
            <person name="Rosling A."/>
        </authorList>
    </citation>
    <scope>NUCLEOTIDE SEQUENCE</scope>
    <source>
        <strain evidence="1">AU212A</strain>
    </source>
</reference>
<proteinExistence type="predicted"/>
<evidence type="ECO:0000313" key="2">
    <source>
        <dbReference type="Proteomes" id="UP000789860"/>
    </source>
</evidence>
<protein>
    <submittedName>
        <fullName evidence="1">5002_t:CDS:1</fullName>
    </submittedName>
</protein>
<keyword evidence="2" id="KW-1185">Reference proteome</keyword>
<comment type="caution">
    <text evidence="1">The sequence shown here is derived from an EMBL/GenBank/DDBJ whole genome shotgun (WGS) entry which is preliminary data.</text>
</comment>
<feature type="non-terminal residue" evidence="1">
    <location>
        <position position="427"/>
    </location>
</feature>
<name>A0ACA9MAP2_9GLOM</name>
<gene>
    <name evidence="1" type="ORF">SCALOS_LOCUS5852</name>
</gene>
<sequence length="427" mass="50443">MESKNYIQHTNIPWIPNSHNRLQYESLFEITSEMQEVLDKELHDYLSEILNLLLEEKLSKINNIDVLANSIGSNDHCKKRCFECSEKNIDNRKQVCSKCSARLLKLTKLQQEQSSELEKDVKDYPIIFKPYSIEESSLFTILRISITQKLSPDKGVRIPDIFVPNPLDINPNSIANVKEILLHIEKISGFAKCQGYKTEKQLAYFKKCYDYHKAWDSICNIYCYAIATELIWLYVKNSLNLSAKRYLTWAKEQNDPLYQFKFEQELDAILEEINKILKTLIPPVPQMHHWRIAARNCKKFFQLWKNFFELIGYNDLQINSLRTRPELTIEHQRFRALLKKNRFINLTAPRTIYKSLDNEYELSLHLSNFTNLAKKEESTQKAEVHITKVEIIFKIEALLVQLDDSVQKRYSRIKSKRRDELLILLDE</sequence>
<dbReference type="Proteomes" id="UP000789860">
    <property type="component" value="Unassembled WGS sequence"/>
</dbReference>
<dbReference type="EMBL" id="CAJVPM010010234">
    <property type="protein sequence ID" value="CAG8571090.1"/>
    <property type="molecule type" value="Genomic_DNA"/>
</dbReference>
<evidence type="ECO:0000313" key="1">
    <source>
        <dbReference type="EMBL" id="CAG8571090.1"/>
    </source>
</evidence>